<dbReference type="Proteomes" id="UP000787472">
    <property type="component" value="Unassembled WGS sequence"/>
</dbReference>
<dbReference type="InterPro" id="IPR023346">
    <property type="entry name" value="Lysozyme-like_dom_sf"/>
</dbReference>
<evidence type="ECO:0000256" key="5">
    <source>
        <dbReference type="ARBA" id="ARBA00023295"/>
    </source>
</evidence>
<reference evidence="7" key="1">
    <citation type="submission" date="2020-03" db="EMBL/GenBank/DDBJ databases">
        <authorList>
            <person name="Guo F."/>
        </authorList>
    </citation>
    <scope>NUCLEOTIDE SEQUENCE</scope>
    <source>
        <strain evidence="7">JCM 30134</strain>
    </source>
</reference>
<dbReference type="GO" id="GO:0042742">
    <property type="term" value="P:defense response to bacterium"/>
    <property type="evidence" value="ECO:0007669"/>
    <property type="project" value="UniProtKB-KW"/>
</dbReference>
<dbReference type="GO" id="GO:0016998">
    <property type="term" value="P:cell wall macromolecule catabolic process"/>
    <property type="evidence" value="ECO:0007669"/>
    <property type="project" value="InterPro"/>
</dbReference>
<dbReference type="HAMAP" id="MF_04110">
    <property type="entry name" value="ENDOLYSIN_T4"/>
    <property type="match status" value="1"/>
</dbReference>
<dbReference type="GO" id="GO:0009253">
    <property type="term" value="P:peptidoglycan catabolic process"/>
    <property type="evidence" value="ECO:0007669"/>
    <property type="project" value="InterPro"/>
</dbReference>
<evidence type="ECO:0000256" key="3">
    <source>
        <dbReference type="ARBA" id="ARBA00022638"/>
    </source>
</evidence>
<dbReference type="SUPFAM" id="SSF53955">
    <property type="entry name" value="Lysozyme-like"/>
    <property type="match status" value="1"/>
</dbReference>
<name>A0A9E5JYQ0_9GAMM</name>
<dbReference type="AlphaFoldDB" id="A0A9E5JYQ0"/>
<protein>
    <recommendedName>
        <fullName evidence="6">Lysozyme</fullName>
        <ecNumber evidence="6">3.2.1.17</ecNumber>
    </recommendedName>
</protein>
<evidence type="ECO:0000256" key="6">
    <source>
        <dbReference type="RuleBase" id="RU003788"/>
    </source>
</evidence>
<dbReference type="GO" id="GO:0031640">
    <property type="term" value="P:killing of cells of another organism"/>
    <property type="evidence" value="ECO:0007669"/>
    <property type="project" value="UniProtKB-KW"/>
</dbReference>
<keyword evidence="2 6" id="KW-0929">Antimicrobial</keyword>
<keyword evidence="5 6" id="KW-0326">Glycosidase</keyword>
<gene>
    <name evidence="7" type="ORF">G8770_03635</name>
</gene>
<accession>A0A9E5JYQ0</accession>
<dbReference type="EC" id="3.2.1.17" evidence="6"/>
<evidence type="ECO:0000256" key="4">
    <source>
        <dbReference type="ARBA" id="ARBA00022801"/>
    </source>
</evidence>
<evidence type="ECO:0000313" key="8">
    <source>
        <dbReference type="Proteomes" id="UP000787472"/>
    </source>
</evidence>
<keyword evidence="4 6" id="KW-0378">Hydrolase</keyword>
<comment type="catalytic activity">
    <reaction evidence="1 6">
        <text>Hydrolysis of (1-&gt;4)-beta-linkages between N-acetylmuramic acid and N-acetyl-D-glucosamine residues in a peptidoglycan and between N-acetyl-D-glucosamine residues in chitodextrins.</text>
        <dbReference type="EC" id="3.2.1.17"/>
    </reaction>
</comment>
<dbReference type="InterPro" id="IPR034690">
    <property type="entry name" value="Endolysin_T4_type"/>
</dbReference>
<dbReference type="Gene3D" id="1.10.530.40">
    <property type="match status" value="1"/>
</dbReference>
<evidence type="ECO:0000256" key="1">
    <source>
        <dbReference type="ARBA" id="ARBA00000632"/>
    </source>
</evidence>
<keyword evidence="3 6" id="KW-0081">Bacteriolytic enzyme</keyword>
<dbReference type="CDD" id="cd16901">
    <property type="entry name" value="lyz_P1"/>
    <property type="match status" value="1"/>
</dbReference>
<dbReference type="PANTHER" id="PTHR38107">
    <property type="match status" value="1"/>
</dbReference>
<dbReference type="Pfam" id="PF00959">
    <property type="entry name" value="Phage_lysozyme"/>
    <property type="match status" value="1"/>
</dbReference>
<sequence>MLAALALSASGFVGIALFEGFSASTYIPLPGDKPTIGFGTTDGVAVGDTVTPMQALSRALVDISEYEGAIKHCVKVPMHQYEYDAFVSLAYNIGPGSFCRSTLVKKLNSGDYTGACAEIKRWHFANGQSVQGLINRREAEYKRCMGLQ</sequence>
<dbReference type="EMBL" id="JAAONZ010000002">
    <property type="protein sequence ID" value="NHO64637.1"/>
    <property type="molecule type" value="Genomic_DNA"/>
</dbReference>
<comment type="similarity">
    <text evidence="6">Belongs to the glycosyl hydrolase 24 family.</text>
</comment>
<proteinExistence type="inferred from homology"/>
<dbReference type="PANTHER" id="PTHR38107:SF3">
    <property type="entry name" value="LYSOZYME RRRD-RELATED"/>
    <property type="match status" value="1"/>
</dbReference>
<dbReference type="GO" id="GO:0003796">
    <property type="term" value="F:lysozyme activity"/>
    <property type="evidence" value="ECO:0007669"/>
    <property type="project" value="UniProtKB-EC"/>
</dbReference>
<evidence type="ECO:0000313" key="7">
    <source>
        <dbReference type="EMBL" id="NHO64637.1"/>
    </source>
</evidence>
<organism evidence="7 8">
    <name type="scientific">Pseudomaricurvus hydrocarbonicus</name>
    <dbReference type="NCBI Taxonomy" id="1470433"/>
    <lineage>
        <taxon>Bacteria</taxon>
        <taxon>Pseudomonadati</taxon>
        <taxon>Pseudomonadota</taxon>
        <taxon>Gammaproteobacteria</taxon>
        <taxon>Cellvibrionales</taxon>
        <taxon>Cellvibrionaceae</taxon>
        <taxon>Pseudomaricurvus</taxon>
    </lineage>
</organism>
<evidence type="ECO:0000256" key="2">
    <source>
        <dbReference type="ARBA" id="ARBA00022529"/>
    </source>
</evidence>
<dbReference type="InterPro" id="IPR051018">
    <property type="entry name" value="Bacteriophage_GH24"/>
</dbReference>
<dbReference type="InterPro" id="IPR023347">
    <property type="entry name" value="Lysozyme_dom_sf"/>
</dbReference>
<dbReference type="InterPro" id="IPR002196">
    <property type="entry name" value="Glyco_hydro_24"/>
</dbReference>
<comment type="caution">
    <text evidence="7">The sequence shown here is derived from an EMBL/GenBank/DDBJ whole genome shotgun (WGS) entry which is preliminary data.</text>
</comment>
<keyword evidence="8" id="KW-1185">Reference proteome</keyword>